<dbReference type="Gene3D" id="3.40.630.30">
    <property type="match status" value="1"/>
</dbReference>
<feature type="domain" description="N-acetyltransferase" evidence="1">
    <location>
        <begin position="11"/>
        <end position="169"/>
    </location>
</feature>
<reference evidence="3 4" key="1">
    <citation type="submission" date="2023-06" db="EMBL/GenBank/DDBJ databases">
        <authorList>
            <person name="Oyuntsetseg B."/>
            <person name="Kim S.B."/>
        </authorList>
    </citation>
    <scope>NUCLEOTIDE SEQUENCE [LARGE SCALE GENOMIC DNA]</scope>
    <source>
        <strain evidence="3 4">2-2</strain>
    </source>
</reference>
<feature type="domain" description="VOC" evidence="2">
    <location>
        <begin position="172"/>
        <end position="297"/>
    </location>
</feature>
<dbReference type="RefSeq" id="WP_285453756.1">
    <property type="nucleotide sequence ID" value="NZ_CP127173.1"/>
</dbReference>
<evidence type="ECO:0000313" key="4">
    <source>
        <dbReference type="Proteomes" id="UP001227101"/>
    </source>
</evidence>
<accession>A0ABY8XLY7</accession>
<dbReference type="SUPFAM" id="SSF54593">
    <property type="entry name" value="Glyoxalase/Bleomycin resistance protein/Dihydroxybiphenyl dioxygenase"/>
    <property type="match status" value="1"/>
</dbReference>
<evidence type="ECO:0000259" key="2">
    <source>
        <dbReference type="PROSITE" id="PS51819"/>
    </source>
</evidence>
<proteinExistence type="predicted"/>
<dbReference type="InterPro" id="IPR029068">
    <property type="entry name" value="Glyas_Bleomycin-R_OHBP_Dase"/>
</dbReference>
<dbReference type="InterPro" id="IPR016181">
    <property type="entry name" value="Acyl_CoA_acyltransferase"/>
</dbReference>
<name>A0ABY8XLY7_9PSEU</name>
<dbReference type="EMBL" id="CP127173">
    <property type="protein sequence ID" value="WIV56577.1"/>
    <property type="molecule type" value="Genomic_DNA"/>
</dbReference>
<dbReference type="Pfam" id="PF13302">
    <property type="entry name" value="Acetyltransf_3"/>
    <property type="match status" value="1"/>
</dbReference>
<sequence>MSLPQLTTPRLRLRQLVEADRDAVVKVFSDPEMSRFFAADFSDPAAANAMVDRRLAYRGPAGQGHWVIERDGEVIGVAHLRPSSELPGGVAELGYYVASAHAGQGLASEAARAVLDHGLDALGLPAVWALVHENNAASRKVAGRLGFLDVGGGVHYGDLHRVLVALPAVHGRAHHIELWVPDLAAAERSWGWLLGELGWRAFQRWPAGVSWRLGGTYLVVEASPALSAAEHERTRPGLNHLALHVDTRARVDELATRATEHGWRPMFADRYPYAGGDAHYAAYLENDAGFEVELVAIEGPPTGSVITRTG</sequence>
<dbReference type="CDD" id="cd04301">
    <property type="entry name" value="NAT_SF"/>
    <property type="match status" value="1"/>
</dbReference>
<dbReference type="Gene3D" id="3.10.180.10">
    <property type="entry name" value="2,3-Dihydroxybiphenyl 1,2-Dioxygenase, domain 1"/>
    <property type="match status" value="1"/>
</dbReference>
<gene>
    <name evidence="3" type="ORF">QP939_48670</name>
</gene>
<dbReference type="InterPro" id="IPR000182">
    <property type="entry name" value="GNAT_dom"/>
</dbReference>
<dbReference type="Proteomes" id="UP001227101">
    <property type="component" value="Chromosome"/>
</dbReference>
<keyword evidence="4" id="KW-1185">Reference proteome</keyword>
<dbReference type="PANTHER" id="PTHR43792">
    <property type="entry name" value="GNAT FAMILY, PUTATIVE (AFU_ORTHOLOGUE AFUA_3G00765)-RELATED-RELATED"/>
    <property type="match status" value="1"/>
</dbReference>
<evidence type="ECO:0000313" key="3">
    <source>
        <dbReference type="EMBL" id="WIV56577.1"/>
    </source>
</evidence>
<organism evidence="3 4">
    <name type="scientific">Amycolatopsis nalaikhensis</name>
    <dbReference type="NCBI Taxonomy" id="715472"/>
    <lineage>
        <taxon>Bacteria</taxon>
        <taxon>Bacillati</taxon>
        <taxon>Actinomycetota</taxon>
        <taxon>Actinomycetes</taxon>
        <taxon>Pseudonocardiales</taxon>
        <taxon>Pseudonocardiaceae</taxon>
        <taxon>Amycolatopsis</taxon>
    </lineage>
</organism>
<dbReference type="PROSITE" id="PS51186">
    <property type="entry name" value="GNAT"/>
    <property type="match status" value="1"/>
</dbReference>
<dbReference type="Pfam" id="PF13669">
    <property type="entry name" value="Glyoxalase_4"/>
    <property type="match status" value="1"/>
</dbReference>
<dbReference type="PROSITE" id="PS51819">
    <property type="entry name" value="VOC"/>
    <property type="match status" value="1"/>
</dbReference>
<protein>
    <submittedName>
        <fullName evidence="3">GNAT family N-acetyltransferase</fullName>
    </submittedName>
</protein>
<dbReference type="PANTHER" id="PTHR43792:SF1">
    <property type="entry name" value="N-ACETYLTRANSFERASE DOMAIN-CONTAINING PROTEIN"/>
    <property type="match status" value="1"/>
</dbReference>
<dbReference type="InterPro" id="IPR051531">
    <property type="entry name" value="N-acetyltransferase"/>
</dbReference>
<dbReference type="SUPFAM" id="SSF55729">
    <property type="entry name" value="Acyl-CoA N-acyltransferases (Nat)"/>
    <property type="match status" value="1"/>
</dbReference>
<dbReference type="InterPro" id="IPR037523">
    <property type="entry name" value="VOC_core"/>
</dbReference>
<evidence type="ECO:0000259" key="1">
    <source>
        <dbReference type="PROSITE" id="PS51186"/>
    </source>
</evidence>